<proteinExistence type="predicted"/>
<evidence type="ECO:0000259" key="10">
    <source>
        <dbReference type="PROSITE" id="PS00031"/>
    </source>
</evidence>
<protein>
    <recommendedName>
        <fullName evidence="10">Nuclear receptor domain-containing protein</fullName>
    </recommendedName>
</protein>
<dbReference type="GO" id="GO:0030154">
    <property type="term" value="P:cell differentiation"/>
    <property type="evidence" value="ECO:0007669"/>
    <property type="project" value="TreeGrafter"/>
</dbReference>
<dbReference type="PANTHER" id="PTHR24082:SF283">
    <property type="entry name" value="NUCLEAR HORMONE RECEPTOR HR96"/>
    <property type="match status" value="1"/>
</dbReference>
<evidence type="ECO:0000256" key="7">
    <source>
        <dbReference type="ARBA" id="ARBA00023170"/>
    </source>
</evidence>
<keyword evidence="2" id="KW-0863">Zinc-finger</keyword>
<accession>A0A7R9QBD8</accession>
<dbReference type="InterPro" id="IPR050234">
    <property type="entry name" value="Nuclear_hormone_rcpt_NR1"/>
</dbReference>
<keyword evidence="5" id="KW-0238">DNA-binding</keyword>
<evidence type="ECO:0000313" key="11">
    <source>
        <dbReference type="EMBL" id="CAD7639504.1"/>
    </source>
</evidence>
<keyword evidence="7" id="KW-0675">Receptor</keyword>
<dbReference type="OrthoDB" id="6355676at2759"/>
<reference evidence="11" key="1">
    <citation type="submission" date="2020-11" db="EMBL/GenBank/DDBJ databases">
        <authorList>
            <person name="Tran Van P."/>
        </authorList>
    </citation>
    <scope>NUCLEOTIDE SEQUENCE</scope>
</reference>
<keyword evidence="1" id="KW-0479">Metal-binding</keyword>
<gene>
    <name evidence="11" type="ORF">ONB1V03_LOCUS2015</name>
</gene>
<dbReference type="GO" id="GO:0008270">
    <property type="term" value="F:zinc ion binding"/>
    <property type="evidence" value="ECO:0007669"/>
    <property type="project" value="UniProtKB-KW"/>
</dbReference>
<dbReference type="PROSITE" id="PS00031">
    <property type="entry name" value="NUCLEAR_REC_DBD_1"/>
    <property type="match status" value="1"/>
</dbReference>
<evidence type="ECO:0000256" key="3">
    <source>
        <dbReference type="ARBA" id="ARBA00022833"/>
    </source>
</evidence>
<dbReference type="InterPro" id="IPR001628">
    <property type="entry name" value="Znf_hrmn_rcpt"/>
</dbReference>
<evidence type="ECO:0000256" key="1">
    <source>
        <dbReference type="ARBA" id="ARBA00022723"/>
    </source>
</evidence>
<dbReference type="SUPFAM" id="SSF57716">
    <property type="entry name" value="Glucocorticoid receptor-like (DNA-binding domain)"/>
    <property type="match status" value="1"/>
</dbReference>
<evidence type="ECO:0000256" key="6">
    <source>
        <dbReference type="ARBA" id="ARBA00023163"/>
    </source>
</evidence>
<dbReference type="PRINTS" id="PR00047">
    <property type="entry name" value="STROIDFINGER"/>
</dbReference>
<organism evidence="11">
    <name type="scientific">Oppiella nova</name>
    <dbReference type="NCBI Taxonomy" id="334625"/>
    <lineage>
        <taxon>Eukaryota</taxon>
        <taxon>Metazoa</taxon>
        <taxon>Ecdysozoa</taxon>
        <taxon>Arthropoda</taxon>
        <taxon>Chelicerata</taxon>
        <taxon>Arachnida</taxon>
        <taxon>Acari</taxon>
        <taxon>Acariformes</taxon>
        <taxon>Sarcoptiformes</taxon>
        <taxon>Oribatida</taxon>
        <taxon>Brachypylina</taxon>
        <taxon>Oppioidea</taxon>
        <taxon>Oppiidae</taxon>
        <taxon>Oppiella</taxon>
    </lineage>
</organism>
<evidence type="ECO:0000256" key="5">
    <source>
        <dbReference type="ARBA" id="ARBA00023125"/>
    </source>
</evidence>
<dbReference type="GO" id="GO:0004879">
    <property type="term" value="F:nuclear receptor activity"/>
    <property type="evidence" value="ECO:0007669"/>
    <property type="project" value="TreeGrafter"/>
</dbReference>
<keyword evidence="6" id="KW-0804">Transcription</keyword>
<dbReference type="SMART" id="SM00399">
    <property type="entry name" value="ZnF_C4"/>
    <property type="match status" value="1"/>
</dbReference>
<dbReference type="GO" id="GO:0045944">
    <property type="term" value="P:positive regulation of transcription by RNA polymerase II"/>
    <property type="evidence" value="ECO:0007669"/>
    <property type="project" value="TreeGrafter"/>
</dbReference>
<evidence type="ECO:0000256" key="9">
    <source>
        <dbReference type="SAM" id="MobiDB-lite"/>
    </source>
</evidence>
<dbReference type="AlphaFoldDB" id="A0A7R9QBD8"/>
<feature type="region of interest" description="Disordered" evidence="9">
    <location>
        <begin position="81"/>
        <end position="117"/>
    </location>
</feature>
<evidence type="ECO:0000256" key="2">
    <source>
        <dbReference type="ARBA" id="ARBA00022771"/>
    </source>
</evidence>
<dbReference type="GO" id="GO:0000978">
    <property type="term" value="F:RNA polymerase II cis-regulatory region sequence-specific DNA binding"/>
    <property type="evidence" value="ECO:0007669"/>
    <property type="project" value="TreeGrafter"/>
</dbReference>
<evidence type="ECO:0000256" key="4">
    <source>
        <dbReference type="ARBA" id="ARBA00023015"/>
    </source>
</evidence>
<keyword evidence="4" id="KW-0805">Transcription regulation</keyword>
<feature type="domain" description="Nuclear receptor" evidence="10">
    <location>
        <begin position="11"/>
        <end position="37"/>
    </location>
</feature>
<dbReference type="Proteomes" id="UP000728032">
    <property type="component" value="Unassembled WGS sequence"/>
</dbReference>
<dbReference type="EMBL" id="CAJPVJ010000428">
    <property type="protein sequence ID" value="CAG2162422.1"/>
    <property type="molecule type" value="Genomic_DNA"/>
</dbReference>
<evidence type="ECO:0000256" key="8">
    <source>
        <dbReference type="ARBA" id="ARBA00023242"/>
    </source>
</evidence>
<dbReference type="Gene3D" id="3.30.50.10">
    <property type="entry name" value="Erythroid Transcription Factor GATA-1, subunit A"/>
    <property type="match status" value="1"/>
</dbReference>
<keyword evidence="8" id="KW-0539">Nucleus</keyword>
<evidence type="ECO:0000313" key="12">
    <source>
        <dbReference type="Proteomes" id="UP000728032"/>
    </source>
</evidence>
<feature type="compositionally biased region" description="Basic and acidic residues" evidence="9">
    <location>
        <begin position="104"/>
        <end position="117"/>
    </location>
</feature>
<dbReference type="EMBL" id="OC915253">
    <property type="protein sequence ID" value="CAD7639504.1"/>
    <property type="molecule type" value="Genomic_DNA"/>
</dbReference>
<dbReference type="Pfam" id="PF00105">
    <property type="entry name" value="zf-C4"/>
    <property type="match status" value="1"/>
</dbReference>
<dbReference type="InterPro" id="IPR013088">
    <property type="entry name" value="Znf_NHR/GATA"/>
</dbReference>
<keyword evidence="12" id="KW-1185">Reference proteome</keyword>
<dbReference type="PANTHER" id="PTHR24082">
    <property type="entry name" value="NUCLEAR HORMONE RECEPTOR"/>
    <property type="match status" value="1"/>
</dbReference>
<feature type="compositionally biased region" description="Polar residues" evidence="9">
    <location>
        <begin position="88"/>
        <end position="100"/>
    </location>
</feature>
<sequence>MMPRTMNNKYCVVCGDKATGYNFNALTCESCKAFFRRNALKKIPKCKFQSNCVIDIVMRRMCAFCRLNKCIECGMKKVSTRSPRIRGSTPNHLLTESTGTLGVDLERRGQGVSAHEN</sequence>
<name>A0A7R9QBD8_9ACAR</name>
<keyword evidence="3" id="KW-0862">Zinc</keyword>
<dbReference type="GO" id="GO:0000122">
    <property type="term" value="P:negative regulation of transcription by RNA polymerase II"/>
    <property type="evidence" value="ECO:0007669"/>
    <property type="project" value="TreeGrafter"/>
</dbReference>